<dbReference type="InterPro" id="IPR008135">
    <property type="entry name" value="Competence-induced_CinA"/>
</dbReference>
<dbReference type="InterPro" id="IPR036425">
    <property type="entry name" value="MoaB/Mog-like_dom_sf"/>
</dbReference>
<dbReference type="NCBIfam" id="TIGR00200">
    <property type="entry name" value="cinA_nterm"/>
    <property type="match status" value="1"/>
</dbReference>
<evidence type="ECO:0000256" key="1">
    <source>
        <dbReference type="HAMAP-Rule" id="MF_00226"/>
    </source>
</evidence>
<organism evidence="3 4">
    <name type="scientific">Engelhardtia mirabilis</name>
    <dbReference type="NCBI Taxonomy" id="2528011"/>
    <lineage>
        <taxon>Bacteria</taxon>
        <taxon>Pseudomonadati</taxon>
        <taxon>Planctomycetota</taxon>
        <taxon>Planctomycetia</taxon>
        <taxon>Planctomycetia incertae sedis</taxon>
        <taxon>Engelhardtia</taxon>
    </lineage>
</organism>
<protein>
    <recommendedName>
        <fullName evidence="1">CinA-like protein</fullName>
    </recommendedName>
</protein>
<dbReference type="InterPro" id="IPR036653">
    <property type="entry name" value="CinA-like_C"/>
</dbReference>
<keyword evidence="4" id="KW-1185">Reference proteome</keyword>
<dbReference type="KEGG" id="pbap:Pla133_37350"/>
<proteinExistence type="inferred from homology"/>
<dbReference type="SUPFAM" id="SSF142433">
    <property type="entry name" value="CinA-like"/>
    <property type="match status" value="1"/>
</dbReference>
<comment type="similarity">
    <text evidence="1">Belongs to the CinA family.</text>
</comment>
<dbReference type="GO" id="GO:0016787">
    <property type="term" value="F:hydrolase activity"/>
    <property type="evidence" value="ECO:0007669"/>
    <property type="project" value="UniProtKB-KW"/>
</dbReference>
<reference evidence="3 4" key="1">
    <citation type="submission" date="2019-02" db="EMBL/GenBank/DDBJ databases">
        <title>Deep-cultivation of Planctomycetes and their phenomic and genomic characterization uncovers novel biology.</title>
        <authorList>
            <person name="Wiegand S."/>
            <person name="Jogler M."/>
            <person name="Boedeker C."/>
            <person name="Pinto D."/>
            <person name="Vollmers J."/>
            <person name="Rivas-Marin E."/>
            <person name="Kohn T."/>
            <person name="Peeters S.H."/>
            <person name="Heuer A."/>
            <person name="Rast P."/>
            <person name="Oberbeckmann S."/>
            <person name="Bunk B."/>
            <person name="Jeske O."/>
            <person name="Meyerdierks A."/>
            <person name="Storesund J.E."/>
            <person name="Kallscheuer N."/>
            <person name="Luecker S."/>
            <person name="Lage O.M."/>
            <person name="Pohl T."/>
            <person name="Merkel B.J."/>
            <person name="Hornburger P."/>
            <person name="Mueller R.-W."/>
            <person name="Bruemmer F."/>
            <person name="Labrenz M."/>
            <person name="Spormann A.M."/>
            <person name="Op den Camp H."/>
            <person name="Overmann J."/>
            <person name="Amann R."/>
            <person name="Jetten M.S.M."/>
            <person name="Mascher T."/>
            <person name="Medema M.H."/>
            <person name="Devos D.P."/>
            <person name="Kaster A.-K."/>
            <person name="Ovreas L."/>
            <person name="Rohde M."/>
            <person name="Galperin M.Y."/>
            <person name="Jogler C."/>
        </authorList>
    </citation>
    <scope>NUCLEOTIDE SEQUENCE [LARGE SCALE GENOMIC DNA]</scope>
    <source>
        <strain evidence="3 4">Pla133</strain>
    </source>
</reference>
<dbReference type="AlphaFoldDB" id="A0A518BNX1"/>
<dbReference type="InterPro" id="IPR008136">
    <property type="entry name" value="CinA_C"/>
</dbReference>
<gene>
    <name evidence="3" type="primary">pncC</name>
    <name evidence="3" type="ORF">Pla133_37350</name>
</gene>
<dbReference type="EMBL" id="CP036287">
    <property type="protein sequence ID" value="QDU68633.1"/>
    <property type="molecule type" value="Genomic_DNA"/>
</dbReference>
<dbReference type="CDD" id="cd00885">
    <property type="entry name" value="cinA"/>
    <property type="match status" value="1"/>
</dbReference>
<accession>A0A518BNX1</accession>
<dbReference type="InterPro" id="IPR050101">
    <property type="entry name" value="CinA"/>
</dbReference>
<dbReference type="InterPro" id="IPR001453">
    <property type="entry name" value="MoaB/Mog_dom"/>
</dbReference>
<dbReference type="Pfam" id="PF02464">
    <property type="entry name" value="CinA"/>
    <property type="match status" value="1"/>
</dbReference>
<dbReference type="SUPFAM" id="SSF53218">
    <property type="entry name" value="Molybdenum cofactor biosynthesis proteins"/>
    <property type="match status" value="1"/>
</dbReference>
<dbReference type="Proteomes" id="UP000316921">
    <property type="component" value="Chromosome"/>
</dbReference>
<evidence type="ECO:0000313" key="3">
    <source>
        <dbReference type="EMBL" id="QDU68633.1"/>
    </source>
</evidence>
<dbReference type="NCBIfam" id="TIGR00199">
    <property type="entry name" value="PncC_domain"/>
    <property type="match status" value="1"/>
</dbReference>
<dbReference type="HAMAP" id="MF_00226_B">
    <property type="entry name" value="CinA_B"/>
    <property type="match status" value="1"/>
</dbReference>
<sequence length="433" mass="45984">MTGPLRVACLSIGDELLSGRHADLDAPQVARALGEMGLVVDRVEVIPDDEQTIAEAVGRLRGPHAVIVTSGGLGPTLDDVTRHAVARAAGVELVHSEVAWAAVRVWFERRGVEPPASNRRQALIPTGAVILPNSKGTAPGFLLELDPETILAVLPGPPGELVAMLQDELVPRLRSRFGGDLNLMRHEFALFGLPESEFAQLAGDWMSREAIPRMGVSARDGVLAVTLVSREDGAELLVAARAAEFRERFAHWIYSERDEALATTVGRRLLASGTTVTFAESCTGGGIGRSLTSVPGISGVLREGWVTYSDEAKRERLGVPAELLTRHGAVSAEVAGAMALGAARASGADLAISTTGIAGPGGGSQDKPVGLVFLGLALRGEVWTLERRFPPVDRDRIRRYAEQTALFLALAGLEDRLESLGAERAGGFEQLRD</sequence>
<dbReference type="Gene3D" id="3.90.950.20">
    <property type="entry name" value="CinA-like"/>
    <property type="match status" value="1"/>
</dbReference>
<feature type="domain" description="MoaB/Mog" evidence="2">
    <location>
        <begin position="8"/>
        <end position="176"/>
    </location>
</feature>
<dbReference type="Gene3D" id="3.40.980.10">
    <property type="entry name" value="MoaB/Mog-like domain"/>
    <property type="match status" value="1"/>
</dbReference>
<dbReference type="PANTHER" id="PTHR13939">
    <property type="entry name" value="NICOTINAMIDE-NUCLEOTIDE AMIDOHYDROLASE PNCC"/>
    <property type="match status" value="1"/>
</dbReference>
<dbReference type="Pfam" id="PF00994">
    <property type="entry name" value="MoCF_biosynth"/>
    <property type="match status" value="1"/>
</dbReference>
<dbReference type="SMART" id="SM00852">
    <property type="entry name" value="MoCF_biosynth"/>
    <property type="match status" value="1"/>
</dbReference>
<name>A0A518BNX1_9BACT</name>
<evidence type="ECO:0000259" key="2">
    <source>
        <dbReference type="SMART" id="SM00852"/>
    </source>
</evidence>
<dbReference type="RefSeq" id="WP_419191694.1">
    <property type="nucleotide sequence ID" value="NZ_CP036287.1"/>
</dbReference>
<dbReference type="PANTHER" id="PTHR13939:SF0">
    <property type="entry name" value="NMN AMIDOHYDROLASE-LIKE PROTEIN YFAY"/>
    <property type="match status" value="1"/>
</dbReference>
<evidence type="ECO:0000313" key="4">
    <source>
        <dbReference type="Proteomes" id="UP000316921"/>
    </source>
</evidence>
<dbReference type="PIRSF" id="PIRSF006728">
    <property type="entry name" value="CinA"/>
    <property type="match status" value="1"/>
</dbReference>
<keyword evidence="3" id="KW-0378">Hydrolase</keyword>